<name>A0A0S4M3Z1_9BURK</name>
<keyword evidence="4" id="KW-1185">Reference proteome</keyword>
<reference evidence="4" key="1">
    <citation type="submission" date="2015-11" db="EMBL/GenBank/DDBJ databases">
        <authorList>
            <person name="Seth-Smith H.M.B."/>
        </authorList>
    </citation>
    <scope>NUCLEOTIDE SEQUENCE [LARGE SCALE GENOMIC DNA]</scope>
    <source>
        <strain evidence="4">2013Ark11</strain>
    </source>
</reference>
<keyword evidence="2" id="KW-0472">Membrane</keyword>
<gene>
    <name evidence="3" type="ORF">Ark11_1607</name>
</gene>
<evidence type="ECO:0000313" key="3">
    <source>
        <dbReference type="EMBL" id="CUT18398.1"/>
    </source>
</evidence>
<dbReference type="AlphaFoldDB" id="A0A0S4M3Z1"/>
<proteinExistence type="predicted"/>
<keyword evidence="2" id="KW-1133">Transmembrane helix</keyword>
<organism evidence="3 4">
    <name type="scientific">Candidatus Ichthyocystis hellenicum</name>
    <dbReference type="NCBI Taxonomy" id="1561003"/>
    <lineage>
        <taxon>Bacteria</taxon>
        <taxon>Pseudomonadati</taxon>
        <taxon>Pseudomonadota</taxon>
        <taxon>Betaproteobacteria</taxon>
        <taxon>Burkholderiales</taxon>
        <taxon>Candidatus Ichthyocystis</taxon>
    </lineage>
</organism>
<evidence type="ECO:0000313" key="4">
    <source>
        <dbReference type="Proteomes" id="UP000198651"/>
    </source>
</evidence>
<feature type="non-terminal residue" evidence="3">
    <location>
        <position position="374"/>
    </location>
</feature>
<dbReference type="Proteomes" id="UP000198651">
    <property type="component" value="Chromosome I"/>
</dbReference>
<feature type="region of interest" description="Disordered" evidence="1">
    <location>
        <begin position="338"/>
        <end position="374"/>
    </location>
</feature>
<sequence>MFNNIRNLQISSIDENDNESEEQDASSTENGNVSTEAEETSSPLSSSERTNSPAADYTPTNTLCMRTMRTSLIVSLIISMLSTVTGSAARAGEYIFIKAMELYMRHSNMLCLLKGLLRLGEDDLISHGVNIRSEVEETGVSLDDIMLGNGDFGSISTIVHDEALYSANATNITEIEFRYSSVERIILNACERIKNITYFNEHSRNQLANTSELIRNSDTSYIGCPYTQFGSDVSISEHVNSTTTDRTVLRATVLIIVCTILSLIVMIIMRNPLQRRQRNHDGNRLGMIELKTYGLSTSRICLLEETDHEFDNDHDVRDNQSNVGHGCDNKGSLLLGNTLGSTNDKPLKKEKHRNNDVHLLMENNRSRPADNASH</sequence>
<evidence type="ECO:0000256" key="1">
    <source>
        <dbReference type="SAM" id="MobiDB-lite"/>
    </source>
</evidence>
<protein>
    <submittedName>
        <fullName evidence="3">Putative membrane protein (Partial)</fullName>
    </submittedName>
</protein>
<accession>A0A0S4M3Z1</accession>
<feature type="transmembrane region" description="Helical" evidence="2">
    <location>
        <begin position="248"/>
        <end position="269"/>
    </location>
</feature>
<feature type="region of interest" description="Disordered" evidence="1">
    <location>
        <begin position="1"/>
        <end position="59"/>
    </location>
</feature>
<dbReference type="EMBL" id="LN906597">
    <property type="protein sequence ID" value="CUT18398.1"/>
    <property type="molecule type" value="Genomic_DNA"/>
</dbReference>
<feature type="compositionally biased region" description="Basic and acidic residues" evidence="1">
    <location>
        <begin position="364"/>
        <end position="374"/>
    </location>
</feature>
<feature type="compositionally biased region" description="Acidic residues" evidence="1">
    <location>
        <begin position="14"/>
        <end position="24"/>
    </location>
</feature>
<feature type="compositionally biased region" description="Polar residues" evidence="1">
    <location>
        <begin position="25"/>
        <end position="59"/>
    </location>
</feature>
<keyword evidence="2" id="KW-0812">Transmembrane</keyword>
<evidence type="ECO:0000256" key="2">
    <source>
        <dbReference type="SAM" id="Phobius"/>
    </source>
</evidence>